<evidence type="ECO:0000313" key="4">
    <source>
        <dbReference type="Proteomes" id="UP001218188"/>
    </source>
</evidence>
<sequence length="482" mass="52860">MNHFLRNSTVVDNTCHVTNNCRKLSDILAGCLTTISAAIWVSVHPNVPAPGQSRVKLVFRRLGLMLVAVIAPELIVFFAIRQFYAARDFVCEFPEDIEITLTHGFFFSMGGFVSRAKGHPITTIAQLNQPEVGDRYKEDIRNTTYDAIMDRSKSDALAKGYALSQGVWFILQISTRFAKRLPTSELEIATLAYAVVNVFTWVIWWHKPYDVHQAILVGPDEEPDVDRSPRSSLTDGNIAGASGRDSEATEVNPSTNGFDDSVGVWGSAIGGEADQGSTTKTTQSNIEGGNPVVKDTVQHGPSPRTSTTNYVNLSTSNPPAPQGGLNFSTRLEISVLRGAIQGTYKDYEPLGTPAVPALWSSPKSLPKAQLAAMLVAIVFGMIHCIAWNASFPSAPEHMLWRVCAAWTAGYPTVILVHHLVLSRFHGGGHVHDHIPLPYQMGGVGIYFVVRLVLIVLAFTTMRTLESGWFTDISWTKLVLHFI</sequence>
<keyword evidence="4" id="KW-1185">Reference proteome</keyword>
<feature type="transmembrane region" description="Helical" evidence="2">
    <location>
        <begin position="370"/>
        <end position="391"/>
    </location>
</feature>
<feature type="transmembrane region" description="Helical" evidence="2">
    <location>
        <begin position="440"/>
        <end position="459"/>
    </location>
</feature>
<feature type="compositionally biased region" description="Polar residues" evidence="1">
    <location>
        <begin position="249"/>
        <end position="258"/>
    </location>
</feature>
<accession>A0AAD6T0U1</accession>
<dbReference type="EMBL" id="JARJCM010000036">
    <property type="protein sequence ID" value="KAJ7037564.1"/>
    <property type="molecule type" value="Genomic_DNA"/>
</dbReference>
<organism evidence="3 4">
    <name type="scientific">Mycena alexandri</name>
    <dbReference type="NCBI Taxonomy" id="1745969"/>
    <lineage>
        <taxon>Eukaryota</taxon>
        <taxon>Fungi</taxon>
        <taxon>Dikarya</taxon>
        <taxon>Basidiomycota</taxon>
        <taxon>Agaricomycotina</taxon>
        <taxon>Agaricomycetes</taxon>
        <taxon>Agaricomycetidae</taxon>
        <taxon>Agaricales</taxon>
        <taxon>Marasmiineae</taxon>
        <taxon>Mycenaceae</taxon>
        <taxon>Mycena</taxon>
    </lineage>
</organism>
<feature type="transmembrane region" description="Helical" evidence="2">
    <location>
        <begin position="62"/>
        <end position="84"/>
    </location>
</feature>
<comment type="caution">
    <text evidence="3">The sequence shown here is derived from an EMBL/GenBank/DDBJ whole genome shotgun (WGS) entry which is preliminary data.</text>
</comment>
<feature type="transmembrane region" description="Helical" evidence="2">
    <location>
        <begin position="398"/>
        <end position="420"/>
    </location>
</feature>
<feature type="compositionally biased region" description="Polar residues" evidence="1">
    <location>
        <begin position="303"/>
        <end position="317"/>
    </location>
</feature>
<protein>
    <submittedName>
        <fullName evidence="3">Uncharacterized protein</fullName>
    </submittedName>
</protein>
<keyword evidence="2" id="KW-1133">Transmembrane helix</keyword>
<feature type="compositionally biased region" description="Polar residues" evidence="1">
    <location>
        <begin position="275"/>
        <end position="287"/>
    </location>
</feature>
<dbReference type="Proteomes" id="UP001218188">
    <property type="component" value="Unassembled WGS sequence"/>
</dbReference>
<dbReference type="PANTHER" id="PTHR35043">
    <property type="entry name" value="TRANSCRIPTION FACTOR DOMAIN-CONTAINING PROTEIN"/>
    <property type="match status" value="1"/>
</dbReference>
<keyword evidence="2" id="KW-0812">Transmembrane</keyword>
<proteinExistence type="predicted"/>
<feature type="non-terminal residue" evidence="3">
    <location>
        <position position="482"/>
    </location>
</feature>
<evidence type="ECO:0000313" key="3">
    <source>
        <dbReference type="EMBL" id="KAJ7037564.1"/>
    </source>
</evidence>
<gene>
    <name evidence="3" type="ORF">C8F04DRAFT_1035505</name>
</gene>
<reference evidence="3" key="1">
    <citation type="submission" date="2023-03" db="EMBL/GenBank/DDBJ databases">
        <title>Massive genome expansion in bonnet fungi (Mycena s.s.) driven by repeated elements and novel gene families across ecological guilds.</title>
        <authorList>
            <consortium name="Lawrence Berkeley National Laboratory"/>
            <person name="Harder C.B."/>
            <person name="Miyauchi S."/>
            <person name="Viragh M."/>
            <person name="Kuo A."/>
            <person name="Thoen E."/>
            <person name="Andreopoulos B."/>
            <person name="Lu D."/>
            <person name="Skrede I."/>
            <person name="Drula E."/>
            <person name="Henrissat B."/>
            <person name="Morin E."/>
            <person name="Kohler A."/>
            <person name="Barry K."/>
            <person name="LaButti K."/>
            <person name="Morin E."/>
            <person name="Salamov A."/>
            <person name="Lipzen A."/>
            <person name="Mereny Z."/>
            <person name="Hegedus B."/>
            <person name="Baldrian P."/>
            <person name="Stursova M."/>
            <person name="Weitz H."/>
            <person name="Taylor A."/>
            <person name="Grigoriev I.V."/>
            <person name="Nagy L.G."/>
            <person name="Martin F."/>
            <person name="Kauserud H."/>
        </authorList>
    </citation>
    <scope>NUCLEOTIDE SEQUENCE</scope>
    <source>
        <strain evidence="3">CBHHK200</strain>
    </source>
</reference>
<evidence type="ECO:0000256" key="1">
    <source>
        <dbReference type="SAM" id="MobiDB-lite"/>
    </source>
</evidence>
<keyword evidence="2" id="KW-0472">Membrane</keyword>
<evidence type="ECO:0000256" key="2">
    <source>
        <dbReference type="SAM" id="Phobius"/>
    </source>
</evidence>
<dbReference type="AlphaFoldDB" id="A0AAD6T0U1"/>
<dbReference type="PANTHER" id="PTHR35043:SF7">
    <property type="entry name" value="TRANSCRIPTION FACTOR DOMAIN-CONTAINING PROTEIN"/>
    <property type="match status" value="1"/>
</dbReference>
<name>A0AAD6T0U1_9AGAR</name>
<feature type="region of interest" description="Disordered" evidence="1">
    <location>
        <begin position="220"/>
        <end position="324"/>
    </location>
</feature>